<protein>
    <submittedName>
        <fullName evidence="1">Uncharacterized protein</fullName>
    </submittedName>
</protein>
<proteinExistence type="predicted"/>
<keyword evidence="2" id="KW-1185">Reference proteome</keyword>
<dbReference type="AlphaFoldDB" id="A0A8T2S9X3"/>
<dbReference type="EMBL" id="CM035426">
    <property type="protein sequence ID" value="KAH7315499.1"/>
    <property type="molecule type" value="Genomic_DNA"/>
</dbReference>
<comment type="caution">
    <text evidence="1">The sequence shown here is derived from an EMBL/GenBank/DDBJ whole genome shotgun (WGS) entry which is preliminary data.</text>
</comment>
<reference evidence="1" key="1">
    <citation type="submission" date="2021-08" db="EMBL/GenBank/DDBJ databases">
        <title>WGS assembly of Ceratopteris richardii.</title>
        <authorList>
            <person name="Marchant D.B."/>
            <person name="Chen G."/>
            <person name="Jenkins J."/>
            <person name="Shu S."/>
            <person name="Leebens-Mack J."/>
            <person name="Grimwood J."/>
            <person name="Schmutz J."/>
            <person name="Soltis P."/>
            <person name="Soltis D."/>
            <person name="Chen Z.-H."/>
        </authorList>
    </citation>
    <scope>NUCLEOTIDE SEQUENCE</scope>
    <source>
        <strain evidence="1">Whitten #5841</strain>
        <tissue evidence="1">Leaf</tissue>
    </source>
</reference>
<dbReference type="Proteomes" id="UP000825935">
    <property type="component" value="Chromosome 21"/>
</dbReference>
<evidence type="ECO:0000313" key="1">
    <source>
        <dbReference type="EMBL" id="KAH7315499.1"/>
    </source>
</evidence>
<sequence length="105" mass="12300">MILRRHWTVVQAHKCWQFLQMSVFFTRVISYSIVPVYTFGLGRRAVVACSYGWYIWYETGTAIKLFLFPPKPLPRSHPKEPCISIRALLVPLTYVHMQLCKVVVL</sequence>
<name>A0A8T2S9X3_CERRI</name>
<organism evidence="1 2">
    <name type="scientific">Ceratopteris richardii</name>
    <name type="common">Triangle waterfern</name>
    <dbReference type="NCBI Taxonomy" id="49495"/>
    <lineage>
        <taxon>Eukaryota</taxon>
        <taxon>Viridiplantae</taxon>
        <taxon>Streptophyta</taxon>
        <taxon>Embryophyta</taxon>
        <taxon>Tracheophyta</taxon>
        <taxon>Polypodiopsida</taxon>
        <taxon>Polypodiidae</taxon>
        <taxon>Polypodiales</taxon>
        <taxon>Pteridineae</taxon>
        <taxon>Pteridaceae</taxon>
        <taxon>Parkerioideae</taxon>
        <taxon>Ceratopteris</taxon>
    </lineage>
</organism>
<gene>
    <name evidence="1" type="ORF">KP509_21G051900</name>
</gene>
<accession>A0A8T2S9X3</accession>
<evidence type="ECO:0000313" key="2">
    <source>
        <dbReference type="Proteomes" id="UP000825935"/>
    </source>
</evidence>